<dbReference type="PRINTS" id="PR00105">
    <property type="entry name" value="C5METTRFRASE"/>
</dbReference>
<dbReference type="GO" id="GO:0032259">
    <property type="term" value="P:methylation"/>
    <property type="evidence" value="ECO:0007669"/>
    <property type="project" value="UniProtKB-KW"/>
</dbReference>
<accession>A0ABP0HNU5</accession>
<dbReference type="GO" id="GO:0008168">
    <property type="term" value="F:methyltransferase activity"/>
    <property type="evidence" value="ECO:0007669"/>
    <property type="project" value="UniProtKB-KW"/>
</dbReference>
<dbReference type="Pfam" id="PF00145">
    <property type="entry name" value="DNA_methylase"/>
    <property type="match status" value="1"/>
</dbReference>
<sequence length="1019" mass="112731">MVLPGKLRVYSDCAGLASELVALTLCGLAERATLVGWSEIDEEKQLLHKLVCERLGFNAQAPLTRDVSLRDHAQAEASDLYVSGFPCPSFSSLGKGQGDKVKKGMLLFDGLRYICHHQPMICIFENVKGLLFPQHRELTETLKSVLQKLGYLLYCKVLNTKDYGVPQSRPRVFVVAIKKKSIRMKFRWPVALKLSKKSLRHFIETTKLGDELADLSHYENKYGRNAIWEKPYVLDIGASKKFQSAHVGVAPCLTRSRLYQDASGFYIPKLRRRLNVGEAAKLQGWPRKLTKLLARGTSGKIVGGALGDGMSINVLAKVILAALECVGFIDMGSGSRMDPWRGGSPEELASAADRHRKLLEKEKKMERAKAAAEKKAAGEAGESPSPETKDGKADSSTTNGNAGSTKSTNDAAKALPKKSKAAPQPTPPDEDNRDYYAEVSEDVRRILKHLGSKFGEQPALEIADKDRCGEGGVQEPYSKAMCERALGNQGSYVAAGNLLWANYSSSATPGIPLSRRSVVEMADFRWPVDKEPEFVKILLEFVAPDVSSAPETPQGLQLLSPEGYLHAILHAAARQLPKHKERWAVVLRSVPICLTKEPSDLWIHAWNNRNAISQDYESLGRSAWQTAVEIKKLKGRYDTDAKKVLTAAEFTLKLKNAGLKKASSQDDLSTNLVNNAIHIAEKLSGEEVLGPIRDLEQRFGKASFFNSMVKLHALATRVKPSRRDFVFQGLRDLIVRGLLDNDEVTKTALLGDKNSAGLISLLELKAECLTHWQCVALARAKIDERDRKLIAEALASHQSYNDKMLGEDVAWQGPMAVSSVEALKFLEELVFNKKFDHQLKQLARGHKIMDEVMENEVIKEAWDKVVALRENELTEQEVKEKASEAQEPEGEETSIAKMRKAPTSYTENSHQYWLAVANASVRRLLSFVVLPTTQRSMELAVGQSALKDVVVEAGSKSCLIWMDLDLLGEGVGPGSQPGLRRQKQFDVAVWKPLLHGCLLARGAQPKSEEHEATVQVIQP</sequence>
<dbReference type="Gene3D" id="3.40.50.150">
    <property type="entry name" value="Vaccinia Virus protein VP39"/>
    <property type="match status" value="1"/>
</dbReference>
<dbReference type="SUPFAM" id="SSF53335">
    <property type="entry name" value="S-adenosyl-L-methionine-dependent methyltransferases"/>
    <property type="match status" value="1"/>
</dbReference>
<dbReference type="InterPro" id="IPR029063">
    <property type="entry name" value="SAM-dependent_MTases_sf"/>
</dbReference>
<evidence type="ECO:0000313" key="2">
    <source>
        <dbReference type="Proteomes" id="UP001642484"/>
    </source>
</evidence>
<dbReference type="InterPro" id="IPR001525">
    <property type="entry name" value="C5_MeTfrase"/>
</dbReference>
<dbReference type="Proteomes" id="UP001642484">
    <property type="component" value="Unassembled WGS sequence"/>
</dbReference>
<gene>
    <name evidence="1" type="ORF">CCMP2556_LOCUS2645</name>
</gene>
<dbReference type="InterPro" id="IPR050750">
    <property type="entry name" value="C5-MTase"/>
</dbReference>
<dbReference type="EMBL" id="CAXAMN010001014">
    <property type="protein sequence ID" value="CAK8991900.1"/>
    <property type="molecule type" value="Genomic_DNA"/>
</dbReference>
<evidence type="ECO:0000313" key="1">
    <source>
        <dbReference type="EMBL" id="CAK8991900.1"/>
    </source>
</evidence>
<name>A0ABP0HNU5_9DINO</name>
<keyword evidence="2" id="KW-1185">Reference proteome</keyword>
<dbReference type="PANTHER" id="PTHR46098">
    <property type="entry name" value="TRNA (CYTOSINE(38)-C(5))-METHYLTRANSFERASE"/>
    <property type="match status" value="1"/>
</dbReference>
<dbReference type="PANTHER" id="PTHR46098:SF1">
    <property type="entry name" value="TRNA (CYTOSINE(38)-C(5))-METHYLTRANSFERASE"/>
    <property type="match status" value="1"/>
</dbReference>
<comment type="caution">
    <text evidence="1">The sequence shown here is derived from an EMBL/GenBank/DDBJ whole genome shotgun (WGS) entry which is preliminary data.</text>
</comment>
<reference evidence="1 2" key="1">
    <citation type="submission" date="2024-02" db="EMBL/GenBank/DDBJ databases">
        <authorList>
            <person name="Chen Y."/>
            <person name="Shah S."/>
            <person name="Dougan E. K."/>
            <person name="Thang M."/>
            <person name="Chan C."/>
        </authorList>
    </citation>
    <scope>NUCLEOTIDE SEQUENCE [LARGE SCALE GENOMIC DNA]</scope>
</reference>
<proteinExistence type="predicted"/>
<organism evidence="1 2">
    <name type="scientific">Durusdinium trenchii</name>
    <dbReference type="NCBI Taxonomy" id="1381693"/>
    <lineage>
        <taxon>Eukaryota</taxon>
        <taxon>Sar</taxon>
        <taxon>Alveolata</taxon>
        <taxon>Dinophyceae</taxon>
        <taxon>Suessiales</taxon>
        <taxon>Symbiodiniaceae</taxon>
        <taxon>Durusdinium</taxon>
    </lineage>
</organism>
<dbReference type="PROSITE" id="PS51679">
    <property type="entry name" value="SAM_MT_C5"/>
    <property type="match status" value="1"/>
</dbReference>
<dbReference type="NCBIfam" id="TIGR00675">
    <property type="entry name" value="dcm"/>
    <property type="match status" value="1"/>
</dbReference>
<protein>
    <submittedName>
        <fullName evidence="1">Uncharacterized protein</fullName>
    </submittedName>
</protein>